<name>A0A498C1W0_9MICO</name>
<evidence type="ECO:0000313" key="3">
    <source>
        <dbReference type="EMBL" id="RLK46441.1"/>
    </source>
</evidence>
<keyword evidence="4" id="KW-1185">Reference proteome</keyword>
<feature type="compositionally biased region" description="Low complexity" evidence="1">
    <location>
        <begin position="487"/>
        <end position="498"/>
    </location>
</feature>
<organism evidence="3 4">
    <name type="scientific">Microbacterium telephonicum</name>
    <dbReference type="NCBI Taxonomy" id="1714841"/>
    <lineage>
        <taxon>Bacteria</taxon>
        <taxon>Bacillati</taxon>
        <taxon>Actinomycetota</taxon>
        <taxon>Actinomycetes</taxon>
        <taxon>Micrococcales</taxon>
        <taxon>Microbacteriaceae</taxon>
        <taxon>Microbacterium</taxon>
    </lineage>
</organism>
<dbReference type="OrthoDB" id="4382201at2"/>
<feature type="compositionally biased region" description="Basic and acidic residues" evidence="1">
    <location>
        <begin position="193"/>
        <end position="204"/>
    </location>
</feature>
<feature type="region of interest" description="Disordered" evidence="1">
    <location>
        <begin position="485"/>
        <end position="555"/>
    </location>
</feature>
<evidence type="ECO:0000259" key="2">
    <source>
        <dbReference type="Pfam" id="PF03432"/>
    </source>
</evidence>
<evidence type="ECO:0000256" key="1">
    <source>
        <dbReference type="SAM" id="MobiDB-lite"/>
    </source>
</evidence>
<sequence length="555" mass="60427">MIPNITRGSRIVGLMTYLAGEGRANEHTEQHLVAGDHAIMARHGYAVLDAAAAREIGVALDTPRVAYGVEVTRQVRVADPGTGELHSERVAADVWHCSLSLRAEEGQLSDEQWGTIAQQFVDRMGFTEASGKAPCRWVAVRHGLSKNGNDHVHIAVSLVREDGTKATTHNDYKRAQELCRTLEVEHGLMPVDSRERGMGERGVKPAETARAARTGAVEVDAHRLERTVRAAATASVDEGEFVRRVRRAGVLIRPRFAAGRDDVVAGYSVALRPAGDERPVWFGGGRLARDLTLPRLREGWPDSPQTAQGAVDEWRATSKNPWQYRPVAPGREEHAPDPKLWEQYGRELRELRAQLREVPATDRATWAHVARETAGAFAAWSQRVEATPGPLAETARELSRSAHIRAHQSKPKPIRMGSASGAAMVLMQAAVGGEGPAAEAILFRQLGRLSVALIDAHKAAGDARRAEQMSESLRRTLEAIGERMPADARTAAASATTAMLSPEEEAVRRAQRGLAAPGTRSPLPNTLTPRPRTTSDTSRQRDGLNGREGDHDHGR</sequence>
<dbReference type="InterPro" id="IPR005094">
    <property type="entry name" value="Endonuclease_MobA/VirD2"/>
</dbReference>
<feature type="compositionally biased region" description="Basic and acidic residues" evidence="1">
    <location>
        <begin position="538"/>
        <end position="555"/>
    </location>
</feature>
<proteinExistence type="predicted"/>
<gene>
    <name evidence="3" type="ORF">C7474_2979</name>
</gene>
<evidence type="ECO:0000313" key="4">
    <source>
        <dbReference type="Proteomes" id="UP000273158"/>
    </source>
</evidence>
<comment type="caution">
    <text evidence="3">The sequence shown here is derived from an EMBL/GenBank/DDBJ whole genome shotgun (WGS) entry which is preliminary data.</text>
</comment>
<protein>
    <submittedName>
        <fullName evidence="3">Relaxase/mobilization nuclease-like protein</fullName>
    </submittedName>
</protein>
<dbReference type="Proteomes" id="UP000273158">
    <property type="component" value="Unassembled WGS sequence"/>
</dbReference>
<reference evidence="3 4" key="1">
    <citation type="journal article" date="2015" name="Stand. Genomic Sci.">
        <title>Genomic Encyclopedia of Bacterial and Archaeal Type Strains, Phase III: the genomes of soil and plant-associated and newly described type strains.</title>
        <authorList>
            <person name="Whitman W.B."/>
            <person name="Woyke T."/>
            <person name="Klenk H.P."/>
            <person name="Zhou Y."/>
            <person name="Lilburn T.G."/>
            <person name="Beck B.J."/>
            <person name="De Vos P."/>
            <person name="Vandamme P."/>
            <person name="Eisen J.A."/>
            <person name="Garrity G."/>
            <person name="Hugenholtz P."/>
            <person name="Kyrpides N.C."/>
        </authorList>
    </citation>
    <scope>NUCLEOTIDE SEQUENCE [LARGE SCALE GENOMIC DNA]</scope>
    <source>
        <strain evidence="3 4">S2T63</strain>
    </source>
</reference>
<feature type="region of interest" description="Disordered" evidence="1">
    <location>
        <begin position="193"/>
        <end position="213"/>
    </location>
</feature>
<dbReference type="Pfam" id="PF03432">
    <property type="entry name" value="Relaxase"/>
    <property type="match status" value="1"/>
</dbReference>
<feature type="domain" description="MobA/VirD2-like nuclease" evidence="2">
    <location>
        <begin position="89"/>
        <end position="188"/>
    </location>
</feature>
<dbReference type="EMBL" id="RCDB01000005">
    <property type="protein sequence ID" value="RLK46441.1"/>
    <property type="molecule type" value="Genomic_DNA"/>
</dbReference>
<accession>A0A498C1W0</accession>
<dbReference type="AlphaFoldDB" id="A0A498C1W0"/>
<feature type="compositionally biased region" description="Low complexity" evidence="1">
    <location>
        <begin position="519"/>
        <end position="537"/>
    </location>
</feature>